<comment type="caution">
    <text evidence="2">The sequence shown here is derived from an EMBL/GenBank/DDBJ whole genome shotgun (WGS) entry which is preliminary data.</text>
</comment>
<evidence type="ECO:0000313" key="2">
    <source>
        <dbReference type="EMBL" id="RMY47873.1"/>
    </source>
</evidence>
<dbReference type="AlphaFoldDB" id="A0A3M7C7B6"/>
<keyword evidence="1" id="KW-1133">Transmembrane helix</keyword>
<feature type="transmembrane region" description="Helical" evidence="1">
    <location>
        <begin position="100"/>
        <end position="120"/>
    </location>
</feature>
<name>A0A3M7C7B6_HORWE</name>
<dbReference type="Pfam" id="PF09796">
    <property type="entry name" value="QCR10"/>
    <property type="match status" value="1"/>
</dbReference>
<dbReference type="GO" id="GO:0006122">
    <property type="term" value="P:mitochondrial electron transport, ubiquinol to cytochrome c"/>
    <property type="evidence" value="ECO:0007669"/>
    <property type="project" value="InterPro"/>
</dbReference>
<accession>A0A3M7C7B6</accession>
<dbReference type="PANTHER" id="PTHR28254:SF1">
    <property type="entry name" value="CYTOCHROME B-C1 COMPLEX SUBUNIT 10, MITOCHONDRIAL"/>
    <property type="match status" value="1"/>
</dbReference>
<sequence>MRQSLMRMAQYGLEREGTKGVTPWRQRVKDYRSFKSSYGPEYVMWTFCIESQWLTVCAQLQDRLPRRWSQQSEGPILVRPTFDFGFPLLRRKKPLLTLEFSLTLAGGFGGVAGIFALFFFNGIPKVQQDILQKVPFIGDFFKHEIAPEDNPF</sequence>
<gene>
    <name evidence="2" type="ORF">D0865_08424</name>
</gene>
<organism evidence="2 3">
    <name type="scientific">Hortaea werneckii</name>
    <name type="common">Black yeast</name>
    <name type="synonym">Cladosporium werneckii</name>
    <dbReference type="NCBI Taxonomy" id="91943"/>
    <lineage>
        <taxon>Eukaryota</taxon>
        <taxon>Fungi</taxon>
        <taxon>Dikarya</taxon>
        <taxon>Ascomycota</taxon>
        <taxon>Pezizomycotina</taxon>
        <taxon>Dothideomycetes</taxon>
        <taxon>Dothideomycetidae</taxon>
        <taxon>Mycosphaerellales</taxon>
        <taxon>Teratosphaeriaceae</taxon>
        <taxon>Hortaea</taxon>
    </lineage>
</organism>
<dbReference type="OrthoDB" id="10299450at2759"/>
<reference evidence="2 3" key="1">
    <citation type="journal article" date="2018" name="BMC Genomics">
        <title>Genomic evidence for intraspecific hybridization in a clonal and extremely halotolerant yeast.</title>
        <authorList>
            <person name="Gostincar C."/>
            <person name="Stajich J.E."/>
            <person name="Zupancic J."/>
            <person name="Zalar P."/>
            <person name="Gunde-Cimerman N."/>
        </authorList>
    </citation>
    <scope>NUCLEOTIDE SEQUENCE [LARGE SCALE GENOMIC DNA]</scope>
    <source>
        <strain evidence="2 3">EXF-151</strain>
    </source>
</reference>
<dbReference type="VEuPathDB" id="FungiDB:BTJ68_05265"/>
<keyword evidence="1" id="KW-0472">Membrane</keyword>
<dbReference type="Proteomes" id="UP000270230">
    <property type="component" value="Unassembled WGS sequence"/>
</dbReference>
<dbReference type="InterPro" id="IPR019182">
    <property type="entry name" value="Cytochrome_b-c1_su10_fun"/>
</dbReference>
<evidence type="ECO:0000256" key="1">
    <source>
        <dbReference type="SAM" id="Phobius"/>
    </source>
</evidence>
<keyword evidence="1" id="KW-0812">Transmembrane</keyword>
<dbReference type="PANTHER" id="PTHR28254">
    <property type="entry name" value="CYTOCHROME B-C1 COMPLEX SUBUNIT 10"/>
    <property type="match status" value="1"/>
</dbReference>
<evidence type="ECO:0000313" key="3">
    <source>
        <dbReference type="Proteomes" id="UP000270230"/>
    </source>
</evidence>
<dbReference type="GO" id="GO:0005739">
    <property type="term" value="C:mitochondrion"/>
    <property type="evidence" value="ECO:0007669"/>
    <property type="project" value="GOC"/>
</dbReference>
<protein>
    <submittedName>
        <fullName evidence="2">Uncharacterized protein</fullName>
    </submittedName>
</protein>
<proteinExistence type="predicted"/>
<dbReference type="EMBL" id="QWIN01000711">
    <property type="protein sequence ID" value="RMY47873.1"/>
    <property type="molecule type" value="Genomic_DNA"/>
</dbReference>